<dbReference type="Proteomes" id="UP001141629">
    <property type="component" value="Unassembled WGS sequence"/>
</dbReference>
<feature type="transmembrane region" description="Helical" evidence="1">
    <location>
        <begin position="50"/>
        <end position="71"/>
    </location>
</feature>
<feature type="transmembrane region" description="Helical" evidence="1">
    <location>
        <begin position="104"/>
        <end position="128"/>
    </location>
</feature>
<feature type="transmembrane region" description="Helical" evidence="1">
    <location>
        <begin position="175"/>
        <end position="192"/>
    </location>
</feature>
<evidence type="ECO:0000313" key="3">
    <source>
        <dbReference type="Proteomes" id="UP001141629"/>
    </source>
</evidence>
<evidence type="ECO:0000256" key="1">
    <source>
        <dbReference type="SAM" id="Phobius"/>
    </source>
</evidence>
<comment type="caution">
    <text evidence="2">The sequence shown here is derived from an EMBL/GenBank/DDBJ whole genome shotgun (WGS) entry which is preliminary data.</text>
</comment>
<proteinExistence type="predicted"/>
<dbReference type="RefSeq" id="WP_263994359.1">
    <property type="nucleotide sequence ID" value="NZ_JACKVK010000002.1"/>
</dbReference>
<feature type="transmembrane region" description="Helical" evidence="1">
    <location>
        <begin position="140"/>
        <end position="163"/>
    </location>
</feature>
<gene>
    <name evidence="2" type="ORF">H7K45_03380</name>
</gene>
<keyword evidence="3" id="KW-1185">Reference proteome</keyword>
<reference evidence="2" key="2">
    <citation type="journal article" date="2022" name="BMC Genomics">
        <title>Comparative genome analysis of mycobacteria focusing on tRNA and non-coding RNA.</title>
        <authorList>
            <person name="Behra P.R.K."/>
            <person name="Pettersson B.M.F."/>
            <person name="Ramesh M."/>
            <person name="Das S."/>
            <person name="Dasgupta S."/>
            <person name="Kirsebom L.A."/>
        </authorList>
    </citation>
    <scope>NUCLEOTIDE SEQUENCE</scope>
    <source>
        <strain evidence="2">DSM 44838</strain>
    </source>
</reference>
<keyword evidence="1" id="KW-1133">Transmembrane helix</keyword>
<reference evidence="2" key="1">
    <citation type="submission" date="2020-07" db="EMBL/GenBank/DDBJ databases">
        <authorList>
            <person name="Pettersson B.M.F."/>
            <person name="Behra P.R.K."/>
            <person name="Ramesh M."/>
            <person name="Das S."/>
            <person name="Dasgupta S."/>
            <person name="Kirsebom L.A."/>
        </authorList>
    </citation>
    <scope>NUCLEOTIDE SEQUENCE</scope>
    <source>
        <strain evidence="2">DSM 44838</strain>
    </source>
</reference>
<name>A0A9X3C1Y8_9MYCO</name>
<dbReference type="InterPro" id="IPR009339">
    <property type="entry name" value="DUF998"/>
</dbReference>
<protein>
    <submittedName>
        <fullName evidence="2">DUF998 domain-containing protein</fullName>
    </submittedName>
</protein>
<dbReference type="AlphaFoldDB" id="A0A9X3C1Y8"/>
<feature type="transmembrane region" description="Helical" evidence="1">
    <location>
        <begin position="78"/>
        <end position="98"/>
    </location>
</feature>
<keyword evidence="1" id="KW-0472">Membrane</keyword>
<accession>A0A9X3C1Y8</accession>
<dbReference type="Pfam" id="PF06197">
    <property type="entry name" value="DUF998"/>
    <property type="match status" value="1"/>
</dbReference>
<evidence type="ECO:0000313" key="2">
    <source>
        <dbReference type="EMBL" id="MCV7419572.1"/>
    </source>
</evidence>
<organism evidence="2 3">
    <name type="scientific">Mycobacterium yunnanensis</name>
    <dbReference type="NCBI Taxonomy" id="368477"/>
    <lineage>
        <taxon>Bacteria</taxon>
        <taxon>Bacillati</taxon>
        <taxon>Actinomycetota</taxon>
        <taxon>Actinomycetes</taxon>
        <taxon>Mycobacteriales</taxon>
        <taxon>Mycobacteriaceae</taxon>
        <taxon>Mycobacterium</taxon>
    </lineage>
</organism>
<sequence length="198" mass="20170">MTDGMAAGCWLVAGAAYLGLEAIAAAAQPGYRYAVNFISDLGQPSSPLHTVMNAAFVVQGTLFLAAAILLARRTGRGNGVFVGCAAANAVGNVVVASVPSGGSGIAWVHVSAAAVAIVGGNAAILAGHRLVSQSRWYRRASVGVAALGFLAFGILAVPAVSATGVLLPGAVWERTSVYTIIGWQLLSALWLVRRRRVG</sequence>
<keyword evidence="1" id="KW-0812">Transmembrane</keyword>
<dbReference type="EMBL" id="JACKVK010000002">
    <property type="protein sequence ID" value="MCV7419572.1"/>
    <property type="molecule type" value="Genomic_DNA"/>
</dbReference>